<feature type="chain" id="PRO_5024812809" description="Lipoprotein" evidence="1">
    <location>
        <begin position="22"/>
        <end position="176"/>
    </location>
</feature>
<reference evidence="2 3" key="1">
    <citation type="submission" date="2019-09" db="EMBL/GenBank/DDBJ databases">
        <title>Vancomyinc resistant enterococci isolated from farm animals in Switzerland.</title>
        <authorList>
            <person name="Stevens M.J.A."/>
            <person name="Stephan R."/>
            <person name="Morach M."/>
            <person name="Nuesch-Inderbinen M."/>
        </authorList>
    </citation>
    <scope>NUCLEOTIDE SEQUENCE [LARGE SCALE GENOMIC DNA]</scope>
    <source>
        <strain evidence="2 3">GH27</strain>
    </source>
</reference>
<sequence>MSFASLLLISVTTPTAISAHAAETVTEKTSILSTTEPFKLGETFSDSISDPEFQNKLQESNQLSKKITDIEDTTIIDHYSEMAKSALKNGEIKKHSPNTSLDFNNVHAIKVMDEGNEITVASIPIVGEKYSPVISSITVYFDNDDIFLYGETLYSKGDKNCCKIDQYFNGNLLESK</sequence>
<proteinExistence type="predicted"/>
<dbReference type="AlphaFoldDB" id="A0A5N0YLG0"/>
<evidence type="ECO:0008006" key="4">
    <source>
        <dbReference type="Google" id="ProtNLM"/>
    </source>
</evidence>
<organism evidence="2 3">
    <name type="scientific">Enterococcus durans</name>
    <dbReference type="NCBI Taxonomy" id="53345"/>
    <lineage>
        <taxon>Bacteria</taxon>
        <taxon>Bacillati</taxon>
        <taxon>Bacillota</taxon>
        <taxon>Bacilli</taxon>
        <taxon>Lactobacillales</taxon>
        <taxon>Enterococcaceae</taxon>
        <taxon>Enterococcus</taxon>
    </lineage>
</organism>
<protein>
    <recommendedName>
        <fullName evidence="4">Lipoprotein</fullName>
    </recommendedName>
</protein>
<dbReference type="EMBL" id="VYUT01000023">
    <property type="protein sequence ID" value="KAA9203831.1"/>
    <property type="molecule type" value="Genomic_DNA"/>
</dbReference>
<feature type="signal peptide" evidence="1">
    <location>
        <begin position="1"/>
        <end position="21"/>
    </location>
</feature>
<evidence type="ECO:0000313" key="2">
    <source>
        <dbReference type="EMBL" id="KAA9203831.1"/>
    </source>
</evidence>
<comment type="caution">
    <text evidence="2">The sequence shown here is derived from an EMBL/GenBank/DDBJ whole genome shotgun (WGS) entry which is preliminary data.</text>
</comment>
<name>A0A5N0YLG0_9ENTE</name>
<evidence type="ECO:0000256" key="1">
    <source>
        <dbReference type="SAM" id="SignalP"/>
    </source>
</evidence>
<dbReference type="Proteomes" id="UP000326078">
    <property type="component" value="Unassembled WGS sequence"/>
</dbReference>
<keyword evidence="1" id="KW-0732">Signal</keyword>
<accession>A0A5N0YLG0</accession>
<dbReference type="RefSeq" id="WP_123862945.1">
    <property type="nucleotide sequence ID" value="NZ_CP042597.1"/>
</dbReference>
<gene>
    <name evidence="2" type="ORF">F6X95_12680</name>
</gene>
<evidence type="ECO:0000313" key="3">
    <source>
        <dbReference type="Proteomes" id="UP000326078"/>
    </source>
</evidence>